<dbReference type="EMBL" id="KQ964534">
    <property type="protein sequence ID" value="KXN69445.1"/>
    <property type="molecule type" value="Genomic_DNA"/>
</dbReference>
<feature type="region of interest" description="Disordered" evidence="1">
    <location>
        <begin position="222"/>
        <end position="303"/>
    </location>
</feature>
<name>A0A137P346_CONC2</name>
<evidence type="ECO:0000313" key="3">
    <source>
        <dbReference type="Proteomes" id="UP000070444"/>
    </source>
</evidence>
<proteinExistence type="predicted"/>
<reference evidence="2 3" key="1">
    <citation type="journal article" date="2015" name="Genome Biol. Evol.">
        <title>Phylogenomic analyses indicate that early fungi evolved digesting cell walls of algal ancestors of land plants.</title>
        <authorList>
            <person name="Chang Y."/>
            <person name="Wang S."/>
            <person name="Sekimoto S."/>
            <person name="Aerts A.L."/>
            <person name="Choi C."/>
            <person name="Clum A."/>
            <person name="LaButti K.M."/>
            <person name="Lindquist E.A."/>
            <person name="Yee Ngan C."/>
            <person name="Ohm R.A."/>
            <person name="Salamov A.A."/>
            <person name="Grigoriev I.V."/>
            <person name="Spatafora J.W."/>
            <person name="Berbee M.L."/>
        </authorList>
    </citation>
    <scope>NUCLEOTIDE SEQUENCE [LARGE SCALE GENOMIC DNA]</scope>
    <source>
        <strain evidence="2 3">NRRL 28638</strain>
    </source>
</reference>
<sequence>MFKVKVNLNLPSNGINKKFWYAISTESDNTTTTTDLINYICQNFNLDASELQSSCSVELEDFELLSDTSLNQILKEGDQLVVKQSTNQLNNSQFINFPNFSAISPIKNSSTFIRASSPQNKTLPTFKFHGPQGDTLIKQLLPNSKLKFDQNLTKAQRTNLKKRLKQKLIREDVNNTSKRFRLNNDVSSISLNNGGGDVVDGNSLDFYSNLVDESIEDMSKMTPVKIKKDRKEKKEKKDKTKKFDKTKINSNELEQDIEDQTQVNVPKSIDSANKKNKKESKQQKESDSEYTENYENTQNNDVTLPLSYTDNLVADEEIINNLTKDSNTQTSNQPEVTVVSNGSTKPQQQIETMQNGQQSHYETMISSAELDKLPSINTSEWTPIPQARFAYKEWTITEGGCPGLSDYKQATVISFNPSTEEITIKLANSEQNTNHNNEELYDDEANDYDFNRKQRQRVFTEEGVEIEYITEADKVDQVIWKGNLVELKLI</sequence>
<accession>A0A137P346</accession>
<gene>
    <name evidence="2" type="ORF">CONCODRAFT_18311</name>
</gene>
<protein>
    <recommendedName>
        <fullName evidence="4">Coilin</fullName>
    </recommendedName>
</protein>
<feature type="compositionally biased region" description="Basic residues" evidence="1">
    <location>
        <begin position="225"/>
        <end position="234"/>
    </location>
</feature>
<feature type="compositionally biased region" description="Low complexity" evidence="1">
    <location>
        <begin position="291"/>
        <end position="300"/>
    </location>
</feature>
<feature type="compositionally biased region" description="Basic and acidic residues" evidence="1">
    <location>
        <begin position="235"/>
        <end position="247"/>
    </location>
</feature>
<feature type="region of interest" description="Disordered" evidence="1">
    <location>
        <begin position="323"/>
        <end position="347"/>
    </location>
</feature>
<dbReference type="OrthoDB" id="74813at2759"/>
<evidence type="ECO:0000256" key="1">
    <source>
        <dbReference type="SAM" id="MobiDB-lite"/>
    </source>
</evidence>
<dbReference type="Proteomes" id="UP000070444">
    <property type="component" value="Unassembled WGS sequence"/>
</dbReference>
<evidence type="ECO:0008006" key="4">
    <source>
        <dbReference type="Google" id="ProtNLM"/>
    </source>
</evidence>
<organism evidence="2 3">
    <name type="scientific">Conidiobolus coronatus (strain ATCC 28846 / CBS 209.66 / NRRL 28638)</name>
    <name type="common">Delacroixia coronata</name>
    <dbReference type="NCBI Taxonomy" id="796925"/>
    <lineage>
        <taxon>Eukaryota</taxon>
        <taxon>Fungi</taxon>
        <taxon>Fungi incertae sedis</taxon>
        <taxon>Zoopagomycota</taxon>
        <taxon>Entomophthoromycotina</taxon>
        <taxon>Entomophthoromycetes</taxon>
        <taxon>Entomophthorales</taxon>
        <taxon>Ancylistaceae</taxon>
        <taxon>Conidiobolus</taxon>
    </lineage>
</organism>
<evidence type="ECO:0000313" key="2">
    <source>
        <dbReference type="EMBL" id="KXN69445.1"/>
    </source>
</evidence>
<dbReference type="AlphaFoldDB" id="A0A137P346"/>
<keyword evidence="3" id="KW-1185">Reference proteome</keyword>